<keyword evidence="1" id="KW-1133">Transmembrane helix</keyword>
<organism evidence="2 3">
    <name type="scientific">Polaribacter atrinae</name>
    <dbReference type="NCBI Taxonomy" id="1333662"/>
    <lineage>
        <taxon>Bacteria</taxon>
        <taxon>Pseudomonadati</taxon>
        <taxon>Bacteroidota</taxon>
        <taxon>Flavobacteriia</taxon>
        <taxon>Flavobacteriales</taxon>
        <taxon>Flavobacteriaceae</taxon>
    </lineage>
</organism>
<dbReference type="OrthoDB" id="1467772at2"/>
<accession>A0A176TAH6</accession>
<protein>
    <recommendedName>
        <fullName evidence="4">Prenyltransferase</fullName>
    </recommendedName>
</protein>
<dbReference type="STRING" id="1333662.LPB303_12320"/>
<keyword evidence="1" id="KW-0472">Membrane</keyword>
<feature type="transmembrane region" description="Helical" evidence="1">
    <location>
        <begin position="204"/>
        <end position="221"/>
    </location>
</feature>
<feature type="transmembrane region" description="Helical" evidence="1">
    <location>
        <begin position="7"/>
        <end position="26"/>
    </location>
</feature>
<gene>
    <name evidence="2" type="ORF">LPB303_12320</name>
</gene>
<keyword evidence="3" id="KW-1185">Reference proteome</keyword>
<keyword evidence="1" id="KW-0812">Transmembrane</keyword>
<feature type="transmembrane region" description="Helical" evidence="1">
    <location>
        <begin position="129"/>
        <end position="149"/>
    </location>
</feature>
<sequence length="274" mass="31646">MRLLKLVFDFYINASIHVAFSVYALLRITEVYLELPYNSNLNYFMFLGTITGYNSVKYAGVAKFHHKSLAKGLKNIQVFSFFCFLGLSYFAYQISLNTLLYTLPFCLLTVLYAVPFLSGVDKTLRQVSYLKVIIVALVWAGFTVLIPAVDAGKEISINVLLLMLQRFLIVVVLILPFDIRDVQYDAISLQTIPKKIGIAKTRKLGLMLLVFSLVLEYLIATNTFVKTPFMLFFFMLIIFLMRAKTEQSKYYSSFWVELLPIVWWLLLLGFHNFY</sequence>
<feature type="transmembrane region" description="Helical" evidence="1">
    <location>
        <begin position="98"/>
        <end position="117"/>
    </location>
</feature>
<name>A0A176TAH6_9FLAO</name>
<feature type="transmembrane region" description="Helical" evidence="1">
    <location>
        <begin position="72"/>
        <end position="92"/>
    </location>
</feature>
<evidence type="ECO:0000313" key="2">
    <source>
        <dbReference type="EMBL" id="OAD44426.1"/>
    </source>
</evidence>
<feature type="transmembrane region" description="Helical" evidence="1">
    <location>
        <begin position="41"/>
        <end position="60"/>
    </location>
</feature>
<comment type="caution">
    <text evidence="2">The sequence shown here is derived from an EMBL/GenBank/DDBJ whole genome shotgun (WGS) entry which is preliminary data.</text>
</comment>
<dbReference type="AlphaFoldDB" id="A0A176TAH6"/>
<dbReference type="Proteomes" id="UP000076923">
    <property type="component" value="Unassembled WGS sequence"/>
</dbReference>
<feature type="transmembrane region" description="Helical" evidence="1">
    <location>
        <begin position="255"/>
        <end position="273"/>
    </location>
</feature>
<dbReference type="EMBL" id="LVWE01000050">
    <property type="protein sequence ID" value="OAD44426.1"/>
    <property type="molecule type" value="Genomic_DNA"/>
</dbReference>
<proteinExistence type="predicted"/>
<feature type="transmembrane region" description="Helical" evidence="1">
    <location>
        <begin position="155"/>
        <end position="175"/>
    </location>
</feature>
<evidence type="ECO:0000256" key="1">
    <source>
        <dbReference type="SAM" id="Phobius"/>
    </source>
</evidence>
<dbReference type="RefSeq" id="WP_068450614.1">
    <property type="nucleotide sequence ID" value="NZ_CANKUV010000004.1"/>
</dbReference>
<evidence type="ECO:0008006" key="4">
    <source>
        <dbReference type="Google" id="ProtNLM"/>
    </source>
</evidence>
<evidence type="ECO:0000313" key="3">
    <source>
        <dbReference type="Proteomes" id="UP000076923"/>
    </source>
</evidence>
<reference evidence="2 3" key="1">
    <citation type="submission" date="2016-02" db="EMBL/GenBank/DDBJ databases">
        <title>Draft genome sequence of Polaribacter atrinae KACC17473.</title>
        <authorList>
            <person name="Shin S.-K."/>
            <person name="Yi H."/>
        </authorList>
    </citation>
    <scope>NUCLEOTIDE SEQUENCE [LARGE SCALE GENOMIC DNA]</scope>
    <source>
        <strain evidence="2 3">KACC 17473</strain>
    </source>
</reference>